<comment type="caution">
    <text evidence="1">The sequence shown here is derived from an EMBL/GenBank/DDBJ whole genome shotgun (WGS) entry which is preliminary data.</text>
</comment>
<gene>
    <name evidence="1" type="ORF">ACOLOM_LOCUS5274</name>
</gene>
<proteinExistence type="predicted"/>
<accession>A0ACA9M6B5</accession>
<evidence type="ECO:0000313" key="2">
    <source>
        <dbReference type="Proteomes" id="UP000789525"/>
    </source>
</evidence>
<keyword evidence="2" id="KW-1185">Reference proteome</keyword>
<sequence length="146" mass="16834">MSSLVEVNMVNKERKRGERVEVAWYRTALSPVRLEFFLIIVYVTAAGEQVTRSRRAYEKARSEREEESSENGTGKIFWQLIEWICKVRRLEAHAYCLNTLNLYTTALQGSTEAWLNEVKKDCAKEGRESGSGNELRSREVEARVQG</sequence>
<protein>
    <submittedName>
        <fullName evidence="1">655_t:CDS:1</fullName>
    </submittedName>
</protein>
<dbReference type="Proteomes" id="UP000789525">
    <property type="component" value="Unassembled WGS sequence"/>
</dbReference>
<evidence type="ECO:0000313" key="1">
    <source>
        <dbReference type="EMBL" id="CAG8562048.1"/>
    </source>
</evidence>
<reference evidence="1" key="1">
    <citation type="submission" date="2021-06" db="EMBL/GenBank/DDBJ databases">
        <authorList>
            <person name="Kallberg Y."/>
            <person name="Tangrot J."/>
            <person name="Rosling A."/>
        </authorList>
    </citation>
    <scope>NUCLEOTIDE SEQUENCE</scope>
    <source>
        <strain evidence="1">CL356</strain>
    </source>
</reference>
<name>A0ACA9M6B5_9GLOM</name>
<organism evidence="1 2">
    <name type="scientific">Acaulospora colombiana</name>
    <dbReference type="NCBI Taxonomy" id="27376"/>
    <lineage>
        <taxon>Eukaryota</taxon>
        <taxon>Fungi</taxon>
        <taxon>Fungi incertae sedis</taxon>
        <taxon>Mucoromycota</taxon>
        <taxon>Glomeromycotina</taxon>
        <taxon>Glomeromycetes</taxon>
        <taxon>Diversisporales</taxon>
        <taxon>Acaulosporaceae</taxon>
        <taxon>Acaulospora</taxon>
    </lineage>
</organism>
<dbReference type="EMBL" id="CAJVPT010009466">
    <property type="protein sequence ID" value="CAG8562048.1"/>
    <property type="molecule type" value="Genomic_DNA"/>
</dbReference>